<feature type="region of interest" description="Disordered" evidence="2">
    <location>
        <begin position="1"/>
        <end position="21"/>
    </location>
</feature>
<dbReference type="OMA" id="NDQTTWI"/>
<feature type="coiled-coil region" evidence="1">
    <location>
        <begin position="179"/>
        <end position="220"/>
    </location>
</feature>
<sequence>MFVSTNNTPKNNKKGNTSYNDEQRTIERLRFLLKNAIQLNDELEKKNALLLYRIEQQQNQSQQSIQQDDYKQQIVKLQSQLSEAQLENQQLQQSLKNLKQQGNQNPQNNKKNFELILQDCAISQVEKQFYEYFEKSSAILQEQMILEFQNRLEKYQTKYQIVEIHKITSFTNLDKTKCIESQQREIDILESKLNNTEKELNELKRVLESYQQQQSMKQSQQDQVHDFFNSNQFEIFTSRLNNSQGMDECLSNDKRWIDIDNNQLKTDERKLIQYEKTIENQKLEIEKLQNKVSNLSKKKHQLKLQNQELSTVLYQQAETCQRIISNLQAKIEKQVLQLQYYSSIQQMRNKLNQQQSQHSVQSSQQIDIRKKFTYHSPNANNSPVSIAKSQTNNRSLKKQDSSNDQTTWIIKTTDASLVKKLDKKDSQSESTTDQVLKPTKLSTHLQEVKKSLDQISNVNCTQKLLKGYYFVQNKPILTLDDF</sequence>
<dbReference type="AlphaFoldDB" id="A0A8S1PL47"/>
<keyword evidence="1" id="KW-0175">Coiled coil</keyword>
<organism evidence="3 4">
    <name type="scientific">Paramecium primaurelia</name>
    <dbReference type="NCBI Taxonomy" id="5886"/>
    <lineage>
        <taxon>Eukaryota</taxon>
        <taxon>Sar</taxon>
        <taxon>Alveolata</taxon>
        <taxon>Ciliophora</taxon>
        <taxon>Intramacronucleata</taxon>
        <taxon>Oligohymenophorea</taxon>
        <taxon>Peniculida</taxon>
        <taxon>Parameciidae</taxon>
        <taxon>Paramecium</taxon>
    </lineage>
</organism>
<protein>
    <submittedName>
        <fullName evidence="3">Uncharacterized protein</fullName>
    </submittedName>
</protein>
<feature type="compositionally biased region" description="Polar residues" evidence="2">
    <location>
        <begin position="375"/>
        <end position="394"/>
    </location>
</feature>
<feature type="coiled-coil region" evidence="1">
    <location>
        <begin position="26"/>
        <end position="101"/>
    </location>
</feature>
<feature type="region of interest" description="Disordered" evidence="2">
    <location>
        <begin position="374"/>
        <end position="403"/>
    </location>
</feature>
<proteinExistence type="predicted"/>
<gene>
    <name evidence="3" type="ORF">PPRIM_AZ9-3.1.T1220119</name>
</gene>
<name>A0A8S1PL47_PARPR</name>
<feature type="coiled-coil region" evidence="1">
    <location>
        <begin position="264"/>
        <end position="305"/>
    </location>
</feature>
<evidence type="ECO:0000313" key="3">
    <source>
        <dbReference type="EMBL" id="CAD8103957.1"/>
    </source>
</evidence>
<dbReference type="EMBL" id="CAJJDM010000125">
    <property type="protein sequence ID" value="CAD8103957.1"/>
    <property type="molecule type" value="Genomic_DNA"/>
</dbReference>
<accession>A0A8S1PL47</accession>
<evidence type="ECO:0000313" key="4">
    <source>
        <dbReference type="Proteomes" id="UP000688137"/>
    </source>
</evidence>
<keyword evidence="4" id="KW-1185">Reference proteome</keyword>
<comment type="caution">
    <text evidence="3">The sequence shown here is derived from an EMBL/GenBank/DDBJ whole genome shotgun (WGS) entry which is preliminary data.</text>
</comment>
<evidence type="ECO:0000256" key="2">
    <source>
        <dbReference type="SAM" id="MobiDB-lite"/>
    </source>
</evidence>
<evidence type="ECO:0000256" key="1">
    <source>
        <dbReference type="SAM" id="Coils"/>
    </source>
</evidence>
<dbReference type="Proteomes" id="UP000688137">
    <property type="component" value="Unassembled WGS sequence"/>
</dbReference>
<reference evidence="3" key="1">
    <citation type="submission" date="2021-01" db="EMBL/GenBank/DDBJ databases">
        <authorList>
            <consortium name="Genoscope - CEA"/>
            <person name="William W."/>
        </authorList>
    </citation>
    <scope>NUCLEOTIDE SEQUENCE</scope>
</reference>
<feature type="compositionally biased region" description="Low complexity" evidence="2">
    <location>
        <begin position="1"/>
        <end position="17"/>
    </location>
</feature>